<comment type="similarity">
    <text evidence="4">Belongs to the ABC transporter superfamily. Macrolide exporter (TC 3.A.1.122) family.</text>
</comment>
<evidence type="ECO:0000256" key="3">
    <source>
        <dbReference type="ARBA" id="ARBA00022840"/>
    </source>
</evidence>
<dbReference type="Proteomes" id="UP000075544">
    <property type="component" value="Unassembled WGS sequence"/>
</dbReference>
<dbReference type="EMBL" id="JRHX01000031">
    <property type="protein sequence ID" value="KXZ71921.1"/>
    <property type="molecule type" value="Genomic_DNA"/>
</dbReference>
<dbReference type="PROSITE" id="PS50893">
    <property type="entry name" value="ABC_TRANSPORTER_2"/>
    <property type="match status" value="1"/>
</dbReference>
<dbReference type="Pfam" id="PF00005">
    <property type="entry name" value="ABC_tran"/>
    <property type="match status" value="1"/>
</dbReference>
<dbReference type="InterPro" id="IPR027417">
    <property type="entry name" value="P-loop_NTPase"/>
</dbReference>
<dbReference type="GO" id="GO:0005524">
    <property type="term" value="F:ATP binding"/>
    <property type="evidence" value="ECO:0007669"/>
    <property type="project" value="UniProtKB-KW"/>
</dbReference>
<keyword evidence="2" id="KW-0547">Nucleotide-binding</keyword>
<keyword evidence="3 6" id="KW-0067">ATP-binding</keyword>
<proteinExistence type="inferred from homology"/>
<dbReference type="InterPro" id="IPR003593">
    <property type="entry name" value="AAA+_ATPase"/>
</dbReference>
<sequence length="234" mass="25958">MPQAIISARKVTQNIQINQQNLTILKEIDLEVYAGEQIAITGRSGSGKSTLLGILATLDRPSAGELWVCGKAVHSLTEEQRAQVRLENIGFVFQSFQLLPQLSALENVMLPLRLQPDFHFKQAEQKALAWLERVGLSRQAQQTPKVLSGGEQQRVAIARALIAEPKIIFADEPTGNLDGQTAEEIEQLLFDLNRELGTTLVLVTHDQNLAALCQRHVKLVDGQIQEIVKAEERI</sequence>
<dbReference type="PANTHER" id="PTHR42798">
    <property type="entry name" value="LIPOPROTEIN-RELEASING SYSTEM ATP-BINDING PROTEIN LOLD"/>
    <property type="match status" value="1"/>
</dbReference>
<evidence type="ECO:0000313" key="6">
    <source>
        <dbReference type="EMBL" id="KXZ71921.1"/>
    </source>
</evidence>
<gene>
    <name evidence="6" type="primary">ytrE</name>
    <name evidence="6" type="ORF">AVENLUH13518_00802</name>
</gene>
<dbReference type="SUPFAM" id="SSF52540">
    <property type="entry name" value="P-loop containing nucleoside triphosphate hydrolases"/>
    <property type="match status" value="1"/>
</dbReference>
<dbReference type="FunFam" id="3.40.50.300:FF:000032">
    <property type="entry name" value="Export ABC transporter ATP-binding protein"/>
    <property type="match status" value="1"/>
</dbReference>
<dbReference type="Gene3D" id="3.40.50.300">
    <property type="entry name" value="P-loop containing nucleotide triphosphate hydrolases"/>
    <property type="match status" value="1"/>
</dbReference>
<evidence type="ECO:0000256" key="4">
    <source>
        <dbReference type="ARBA" id="ARBA00038388"/>
    </source>
</evidence>
<feature type="domain" description="ABC transporter" evidence="5">
    <location>
        <begin position="6"/>
        <end position="234"/>
    </location>
</feature>
<dbReference type="GO" id="GO:1902495">
    <property type="term" value="C:transmembrane transporter complex"/>
    <property type="evidence" value="ECO:0007669"/>
    <property type="project" value="UniProtKB-ARBA"/>
</dbReference>
<dbReference type="GO" id="GO:0016887">
    <property type="term" value="F:ATP hydrolysis activity"/>
    <property type="evidence" value="ECO:0007669"/>
    <property type="project" value="InterPro"/>
</dbReference>
<dbReference type="InterPro" id="IPR017911">
    <property type="entry name" value="MacB-like_ATP-bd"/>
</dbReference>
<evidence type="ECO:0000259" key="5">
    <source>
        <dbReference type="PROSITE" id="PS50893"/>
    </source>
</evidence>
<dbReference type="AlphaFoldDB" id="A0A150HYN2"/>
<accession>A0A150HYN2</accession>
<evidence type="ECO:0000313" key="7">
    <source>
        <dbReference type="Proteomes" id="UP000075544"/>
    </source>
</evidence>
<dbReference type="InterPro" id="IPR003439">
    <property type="entry name" value="ABC_transporter-like_ATP-bd"/>
</dbReference>
<evidence type="ECO:0000256" key="2">
    <source>
        <dbReference type="ARBA" id="ARBA00022741"/>
    </source>
</evidence>
<dbReference type="RefSeq" id="WP_061524093.1">
    <property type="nucleotide sequence ID" value="NZ_JRHX01000031.1"/>
</dbReference>
<dbReference type="PROSITE" id="PS00211">
    <property type="entry name" value="ABC_TRANSPORTER_1"/>
    <property type="match status" value="1"/>
</dbReference>
<evidence type="ECO:0000256" key="1">
    <source>
        <dbReference type="ARBA" id="ARBA00022448"/>
    </source>
</evidence>
<dbReference type="SMART" id="SM00382">
    <property type="entry name" value="AAA"/>
    <property type="match status" value="1"/>
</dbReference>
<dbReference type="GO" id="GO:0022857">
    <property type="term" value="F:transmembrane transporter activity"/>
    <property type="evidence" value="ECO:0007669"/>
    <property type="project" value="UniProtKB-ARBA"/>
</dbReference>
<dbReference type="InterPro" id="IPR017871">
    <property type="entry name" value="ABC_transporter-like_CS"/>
</dbReference>
<organism evidence="6 7">
    <name type="scientific">Acinetobacter venetianus</name>
    <dbReference type="NCBI Taxonomy" id="52133"/>
    <lineage>
        <taxon>Bacteria</taxon>
        <taxon>Pseudomonadati</taxon>
        <taxon>Pseudomonadota</taxon>
        <taxon>Gammaproteobacteria</taxon>
        <taxon>Moraxellales</taxon>
        <taxon>Moraxellaceae</taxon>
        <taxon>Acinetobacter</taxon>
    </lineage>
</organism>
<dbReference type="CDD" id="cd03255">
    <property type="entry name" value="ABC_MJ0796_LolCDE_FtsE"/>
    <property type="match status" value="1"/>
</dbReference>
<protein>
    <submittedName>
        <fullName evidence="6">ABC transporter ATP-binding protein YtrE</fullName>
    </submittedName>
</protein>
<dbReference type="PANTHER" id="PTHR42798:SF2">
    <property type="entry name" value="ABC TRANSPORTER ATP-BINDING PROTEIN MG467-RELATED"/>
    <property type="match status" value="1"/>
</dbReference>
<reference evidence="6 7" key="1">
    <citation type="journal article" date="2016" name="Sci. Rep.">
        <title>Genomic and phenotypic characterization of the species Acinetobacter venetianus.</title>
        <authorList>
            <person name="Fondi M."/>
            <person name="Maida I."/>
            <person name="Perrin E."/>
            <person name="Orlandini V."/>
            <person name="La Torre L."/>
            <person name="Bosi E."/>
            <person name="Negroni A."/>
            <person name="Zanaroli G."/>
            <person name="Fava F."/>
            <person name="Decorosi F."/>
            <person name="Giovannetti L."/>
            <person name="Viti C."/>
            <person name="Vaneechoutte M."/>
            <person name="Dijkshoorn L."/>
            <person name="Fani R."/>
        </authorList>
    </citation>
    <scope>NUCLEOTIDE SEQUENCE [LARGE SCALE GENOMIC DNA]</scope>
    <source>
        <strain evidence="6 7">LUH13518</strain>
    </source>
</reference>
<name>A0A150HYN2_9GAMM</name>
<keyword evidence="1" id="KW-0813">Transport</keyword>
<dbReference type="PATRIC" id="fig|52133.19.peg.823"/>
<comment type="caution">
    <text evidence="6">The sequence shown here is derived from an EMBL/GenBank/DDBJ whole genome shotgun (WGS) entry which is preliminary data.</text>
</comment>